<feature type="transmembrane region" description="Helical" evidence="1">
    <location>
        <begin position="134"/>
        <end position="154"/>
    </location>
</feature>
<dbReference type="EMBL" id="VSSQ01021520">
    <property type="protein sequence ID" value="MPM67154.1"/>
    <property type="molecule type" value="Genomic_DNA"/>
</dbReference>
<name>A0A645BZK8_9ZZZZ</name>
<dbReference type="AlphaFoldDB" id="A0A645BZK8"/>
<feature type="transmembrane region" description="Helical" evidence="1">
    <location>
        <begin position="207"/>
        <end position="228"/>
    </location>
</feature>
<evidence type="ECO:0008006" key="3">
    <source>
        <dbReference type="Google" id="ProtNLM"/>
    </source>
</evidence>
<feature type="transmembrane region" description="Helical" evidence="1">
    <location>
        <begin position="106"/>
        <end position="127"/>
    </location>
</feature>
<gene>
    <name evidence="2" type="ORF">SDC9_114071</name>
</gene>
<keyword evidence="1" id="KW-1133">Transmembrane helix</keyword>
<keyword evidence="1" id="KW-0472">Membrane</keyword>
<accession>A0A645BZK8</accession>
<protein>
    <recommendedName>
        <fullName evidence="3">1,4-dihydroxy-2-naphthoate octaprenyltransferase</fullName>
    </recommendedName>
</protein>
<organism evidence="2">
    <name type="scientific">bioreactor metagenome</name>
    <dbReference type="NCBI Taxonomy" id="1076179"/>
    <lineage>
        <taxon>unclassified sequences</taxon>
        <taxon>metagenomes</taxon>
        <taxon>ecological metagenomes</taxon>
    </lineage>
</organism>
<evidence type="ECO:0000256" key="1">
    <source>
        <dbReference type="SAM" id="Phobius"/>
    </source>
</evidence>
<feature type="transmembrane region" description="Helical" evidence="1">
    <location>
        <begin position="82"/>
        <end position="100"/>
    </location>
</feature>
<feature type="transmembrane region" description="Helical" evidence="1">
    <location>
        <begin position="174"/>
        <end position="200"/>
    </location>
</feature>
<sequence>MGSALVLLFLLVKNFLSAYYTFPEAIPAPILGKRAQEDEADFVETKSLPRPLLMQIGLIGLAFGAAITVLLMVKQAINYTELLLLGLNLFLVFIAVVPPLRLEKQGYSELIEALLVANLFPMQAFLLQQTELHTLLLMITLPLTFLYIALRIAISFEYFSYDLKHGAGSLIGKLGWQAGMTLHNLSILVAFLLVGGFVVLKMPWGLAWPFFLALPLGIFQIIQIQRIGDGNKPFWQLLRINAWATFLVGVYLFTVTLWIR</sequence>
<feature type="transmembrane region" description="Helical" evidence="1">
    <location>
        <begin position="52"/>
        <end position="73"/>
    </location>
</feature>
<reference evidence="2" key="1">
    <citation type="submission" date="2019-08" db="EMBL/GenBank/DDBJ databases">
        <authorList>
            <person name="Kucharzyk K."/>
            <person name="Murdoch R.W."/>
            <person name="Higgins S."/>
            <person name="Loffler F."/>
        </authorList>
    </citation>
    <scope>NUCLEOTIDE SEQUENCE</scope>
</reference>
<keyword evidence="1" id="KW-0812">Transmembrane</keyword>
<comment type="caution">
    <text evidence="2">The sequence shown here is derived from an EMBL/GenBank/DDBJ whole genome shotgun (WGS) entry which is preliminary data.</text>
</comment>
<proteinExistence type="predicted"/>
<feature type="transmembrane region" description="Helical" evidence="1">
    <location>
        <begin position="240"/>
        <end position="259"/>
    </location>
</feature>
<evidence type="ECO:0000313" key="2">
    <source>
        <dbReference type="EMBL" id="MPM67154.1"/>
    </source>
</evidence>